<evidence type="ECO:0000256" key="1">
    <source>
        <dbReference type="ARBA" id="ARBA00022837"/>
    </source>
</evidence>
<dbReference type="SMART" id="SM00054">
    <property type="entry name" value="EFh"/>
    <property type="match status" value="1"/>
</dbReference>
<dbReference type="Pfam" id="PF00036">
    <property type="entry name" value="EF-hand_1"/>
    <property type="match status" value="1"/>
</dbReference>
<dbReference type="SUPFAM" id="SSF47473">
    <property type="entry name" value="EF-hand"/>
    <property type="match status" value="1"/>
</dbReference>
<comment type="caution">
    <text evidence="3">The sequence shown here is derived from an EMBL/GenBank/DDBJ whole genome shotgun (WGS) entry which is preliminary data.</text>
</comment>
<feature type="domain" description="EF-hand" evidence="2">
    <location>
        <begin position="11"/>
        <end position="46"/>
    </location>
</feature>
<proteinExistence type="predicted"/>
<organism evidence="3 4">
    <name type="scientific">Dreissena polymorpha</name>
    <name type="common">Zebra mussel</name>
    <name type="synonym">Mytilus polymorpha</name>
    <dbReference type="NCBI Taxonomy" id="45954"/>
    <lineage>
        <taxon>Eukaryota</taxon>
        <taxon>Metazoa</taxon>
        <taxon>Spiralia</taxon>
        <taxon>Lophotrochozoa</taxon>
        <taxon>Mollusca</taxon>
        <taxon>Bivalvia</taxon>
        <taxon>Autobranchia</taxon>
        <taxon>Heteroconchia</taxon>
        <taxon>Euheterodonta</taxon>
        <taxon>Imparidentia</taxon>
        <taxon>Neoheterodontei</taxon>
        <taxon>Myida</taxon>
        <taxon>Dreissenoidea</taxon>
        <taxon>Dreissenidae</taxon>
        <taxon>Dreissena</taxon>
    </lineage>
</organism>
<dbReference type="EMBL" id="JAIWYP010000003">
    <property type="protein sequence ID" value="KAH3852990.1"/>
    <property type="molecule type" value="Genomic_DNA"/>
</dbReference>
<reference evidence="3" key="2">
    <citation type="submission" date="2020-11" db="EMBL/GenBank/DDBJ databases">
        <authorList>
            <person name="McCartney M.A."/>
            <person name="Auch B."/>
            <person name="Kono T."/>
            <person name="Mallez S."/>
            <person name="Becker A."/>
            <person name="Gohl D.M."/>
            <person name="Silverstein K.A.T."/>
            <person name="Koren S."/>
            <person name="Bechman K.B."/>
            <person name="Herman A."/>
            <person name="Abrahante J.E."/>
            <person name="Garbe J."/>
        </authorList>
    </citation>
    <scope>NUCLEOTIDE SEQUENCE</scope>
    <source>
        <strain evidence="3">Duluth1</strain>
        <tissue evidence="3">Whole animal</tissue>
    </source>
</reference>
<accession>A0A9D4R4J6</accession>
<protein>
    <recommendedName>
        <fullName evidence="2">EF-hand domain-containing protein</fullName>
    </recommendedName>
</protein>
<reference evidence="3" key="1">
    <citation type="journal article" date="2019" name="bioRxiv">
        <title>The Genome of the Zebra Mussel, Dreissena polymorpha: A Resource for Invasive Species Research.</title>
        <authorList>
            <person name="McCartney M.A."/>
            <person name="Auch B."/>
            <person name="Kono T."/>
            <person name="Mallez S."/>
            <person name="Zhang Y."/>
            <person name="Obille A."/>
            <person name="Becker A."/>
            <person name="Abrahante J.E."/>
            <person name="Garbe J."/>
            <person name="Badalamenti J.P."/>
            <person name="Herman A."/>
            <person name="Mangelson H."/>
            <person name="Liachko I."/>
            <person name="Sullivan S."/>
            <person name="Sone E.D."/>
            <person name="Koren S."/>
            <person name="Silverstein K.A.T."/>
            <person name="Beckman K.B."/>
            <person name="Gohl D.M."/>
        </authorList>
    </citation>
    <scope>NUCLEOTIDE SEQUENCE</scope>
    <source>
        <strain evidence="3">Duluth1</strain>
        <tissue evidence="3">Whole animal</tissue>
    </source>
</reference>
<dbReference type="CDD" id="cd00051">
    <property type="entry name" value="EFh"/>
    <property type="match status" value="1"/>
</dbReference>
<keyword evidence="4" id="KW-1185">Reference proteome</keyword>
<dbReference type="PROSITE" id="PS00018">
    <property type="entry name" value="EF_HAND_1"/>
    <property type="match status" value="1"/>
</dbReference>
<evidence type="ECO:0000313" key="4">
    <source>
        <dbReference type="Proteomes" id="UP000828390"/>
    </source>
</evidence>
<evidence type="ECO:0000313" key="3">
    <source>
        <dbReference type="EMBL" id="KAH3852990.1"/>
    </source>
</evidence>
<dbReference type="PROSITE" id="PS50222">
    <property type="entry name" value="EF_HAND_2"/>
    <property type="match status" value="1"/>
</dbReference>
<dbReference type="GO" id="GO:0005509">
    <property type="term" value="F:calcium ion binding"/>
    <property type="evidence" value="ECO:0007669"/>
    <property type="project" value="InterPro"/>
</dbReference>
<keyword evidence="1" id="KW-0106">Calcium</keyword>
<dbReference type="AlphaFoldDB" id="A0A9D4R4J6"/>
<dbReference type="Gene3D" id="1.10.238.10">
    <property type="entry name" value="EF-hand"/>
    <property type="match status" value="1"/>
</dbReference>
<gene>
    <name evidence="3" type="ORF">DPMN_095512</name>
</gene>
<dbReference type="InterPro" id="IPR002048">
    <property type="entry name" value="EF_hand_dom"/>
</dbReference>
<sequence length="140" mass="16630">MARKGLSPPEEGQSELEQMFAIFDRDGDGFITHTEMKRALGKCWQCSHLFLLNCRLDRYSYPICWVHLRLCMRKSVKYASHVLKVRVYFPDRKFITDYAPFERLATVFTIERHGVSLVRSMTLTQKSMSHFDRMSYHIWT</sequence>
<dbReference type="InterPro" id="IPR011992">
    <property type="entry name" value="EF-hand-dom_pair"/>
</dbReference>
<name>A0A9D4R4J6_DREPO</name>
<dbReference type="InterPro" id="IPR018247">
    <property type="entry name" value="EF_Hand_1_Ca_BS"/>
</dbReference>
<evidence type="ECO:0000259" key="2">
    <source>
        <dbReference type="PROSITE" id="PS50222"/>
    </source>
</evidence>
<dbReference type="Proteomes" id="UP000828390">
    <property type="component" value="Unassembled WGS sequence"/>
</dbReference>